<dbReference type="STRING" id="1343739.PAP_04625"/>
<protein>
    <submittedName>
        <fullName evidence="2">Uncharacterized protein</fullName>
    </submittedName>
</protein>
<dbReference type="Proteomes" id="UP000027981">
    <property type="component" value="Chromosome"/>
</dbReference>
<evidence type="ECO:0000313" key="2">
    <source>
        <dbReference type="EMBL" id="AIF69336.1"/>
    </source>
</evidence>
<feature type="coiled-coil region" evidence="1">
    <location>
        <begin position="49"/>
        <end position="76"/>
    </location>
</feature>
<dbReference type="GeneID" id="24842049"/>
<keyword evidence="3" id="KW-1185">Reference proteome</keyword>
<dbReference type="AlphaFoldDB" id="A0A075LT82"/>
<gene>
    <name evidence="2" type="ORF">PAP_04625</name>
</gene>
<organism evidence="2 3">
    <name type="scientific">Palaeococcus pacificus DY20341</name>
    <dbReference type="NCBI Taxonomy" id="1343739"/>
    <lineage>
        <taxon>Archaea</taxon>
        <taxon>Methanobacteriati</taxon>
        <taxon>Methanobacteriota</taxon>
        <taxon>Thermococci</taxon>
        <taxon>Thermococcales</taxon>
        <taxon>Thermococcaceae</taxon>
        <taxon>Palaeococcus</taxon>
    </lineage>
</organism>
<reference evidence="2 3" key="2">
    <citation type="journal article" date="2015" name="Genome Announc.">
        <title>Complete Genome Sequence of Hyperthermophilic Piezophilic Archaeon Palaeococcus pacificus DY20341T, Isolated from Deep-Sea Hydrothermal Sediments.</title>
        <authorList>
            <person name="Zeng X."/>
            <person name="Jebbar M."/>
            <person name="Shao Z."/>
        </authorList>
    </citation>
    <scope>NUCLEOTIDE SEQUENCE [LARGE SCALE GENOMIC DNA]</scope>
    <source>
        <strain evidence="2 3">DY20341</strain>
    </source>
</reference>
<evidence type="ECO:0000313" key="3">
    <source>
        <dbReference type="Proteomes" id="UP000027981"/>
    </source>
</evidence>
<evidence type="ECO:0000256" key="1">
    <source>
        <dbReference type="SAM" id="Coils"/>
    </source>
</evidence>
<name>A0A075LT82_9EURY</name>
<dbReference type="KEGG" id="ppac:PAP_04625"/>
<sequence length="131" mass="15669">MRLVIKPDKGWGKIRIEIPDEVWKKIEKLSEEYGVPAENIIEIILFGEFKEPQGELETLEREIEKLKLKAAELEKEWAPLRYKAYGVSEDNKILAIELNGLLAENIQLKRFLRKKTQQDWELRRKIEYYLR</sequence>
<dbReference type="eggNOG" id="arCOG03817">
    <property type="taxonomic scope" value="Archaea"/>
</dbReference>
<proteinExistence type="predicted"/>
<dbReference type="OrthoDB" id="86145at2157"/>
<reference evidence="3" key="1">
    <citation type="submission" date="2013-06" db="EMBL/GenBank/DDBJ databases">
        <title>Complete Genome Sequence of Hyperthermophilic Palaeococcus pacificus DY20341T, Isolated from a Deep-Sea Hydrothermal Sediments.</title>
        <authorList>
            <person name="Zeng X."/>
            <person name="Shao Z."/>
        </authorList>
    </citation>
    <scope>NUCLEOTIDE SEQUENCE [LARGE SCALE GENOMIC DNA]</scope>
    <source>
        <strain evidence="3">DY20341</strain>
    </source>
</reference>
<dbReference type="HOGENOM" id="CLU_155678_0_0_2"/>
<dbReference type="EMBL" id="CP006019">
    <property type="protein sequence ID" value="AIF69336.1"/>
    <property type="molecule type" value="Genomic_DNA"/>
</dbReference>
<keyword evidence="1" id="KW-0175">Coiled coil</keyword>
<dbReference type="RefSeq" id="WP_048164901.1">
    <property type="nucleotide sequence ID" value="NZ_CP006019.1"/>
</dbReference>
<accession>A0A075LT82</accession>